<accession>A0A841GHW9</accession>
<dbReference type="EC" id="3.1.26.-" evidence="5"/>
<dbReference type="Gene3D" id="1.10.1520.10">
    <property type="entry name" value="Ribonuclease III domain"/>
    <property type="match status" value="1"/>
</dbReference>
<keyword evidence="2" id="KW-0255">Endonuclease</keyword>
<dbReference type="InterPro" id="IPR008226">
    <property type="entry name" value="Mini3_fam"/>
</dbReference>
<dbReference type="EMBL" id="JACHEX010000005">
    <property type="protein sequence ID" value="MBB6063316.1"/>
    <property type="molecule type" value="Genomic_DNA"/>
</dbReference>
<keyword evidence="1" id="KW-0540">Nuclease</keyword>
<keyword evidence="6" id="KW-1185">Reference proteome</keyword>
<dbReference type="InterPro" id="IPR000999">
    <property type="entry name" value="RNase_III_dom"/>
</dbReference>
<dbReference type="SUPFAM" id="SSF69065">
    <property type="entry name" value="RNase III domain-like"/>
    <property type="match status" value="1"/>
</dbReference>
<gene>
    <name evidence="5" type="ORF">HNP65_001780</name>
</gene>
<dbReference type="AlphaFoldDB" id="A0A841GHW9"/>
<keyword evidence="3 5" id="KW-0378">Hydrolase</keyword>
<sequence length="126" mass="14432">MNIFEKIHPNLNVNELSTDSLAYLGDAVFNLFVKVLYFKNTSVKNLHKDSQLLVNRNFQATLLDKALPLLNEEEKAFVKRGINSKGAGRYGNDPAYRKSTGFEVLVGYLYLTNQERLYNLLMEVLK</sequence>
<dbReference type="InterPro" id="IPR036389">
    <property type="entry name" value="RNase_III_sf"/>
</dbReference>
<evidence type="ECO:0000256" key="3">
    <source>
        <dbReference type="ARBA" id="ARBA00022801"/>
    </source>
</evidence>
<evidence type="ECO:0000313" key="6">
    <source>
        <dbReference type="Proteomes" id="UP000555828"/>
    </source>
</evidence>
<evidence type="ECO:0000313" key="5">
    <source>
        <dbReference type="EMBL" id="MBB6063316.1"/>
    </source>
</evidence>
<dbReference type="PANTHER" id="PTHR34276">
    <property type="entry name" value="MINI-RIBONUCLEASE 3"/>
    <property type="match status" value="1"/>
</dbReference>
<evidence type="ECO:0000256" key="1">
    <source>
        <dbReference type="ARBA" id="ARBA00022722"/>
    </source>
</evidence>
<dbReference type="Pfam" id="PF00636">
    <property type="entry name" value="Ribonuclease_3"/>
    <property type="match status" value="1"/>
</dbReference>
<dbReference type="RefSeq" id="WP_126992956.1">
    <property type="nucleotide sequence ID" value="NZ_JACHEX010000005.1"/>
</dbReference>
<proteinExistence type="predicted"/>
<protein>
    <submittedName>
        <fullName evidence="5">Ribonuclease-3 family protein</fullName>
        <ecNumber evidence="5">3.1.26.-</ecNumber>
    </submittedName>
</protein>
<evidence type="ECO:0000256" key="2">
    <source>
        <dbReference type="ARBA" id="ARBA00022759"/>
    </source>
</evidence>
<dbReference type="GO" id="GO:0006396">
    <property type="term" value="P:RNA processing"/>
    <property type="evidence" value="ECO:0007669"/>
    <property type="project" value="InterPro"/>
</dbReference>
<dbReference type="GO" id="GO:0004525">
    <property type="term" value="F:ribonuclease III activity"/>
    <property type="evidence" value="ECO:0007669"/>
    <property type="project" value="InterPro"/>
</dbReference>
<feature type="domain" description="RNase III" evidence="4">
    <location>
        <begin position="20"/>
        <end position="114"/>
    </location>
</feature>
<evidence type="ECO:0000259" key="4">
    <source>
        <dbReference type="Pfam" id="PF00636"/>
    </source>
</evidence>
<comment type="caution">
    <text evidence="5">The sequence shown here is derived from an EMBL/GenBank/DDBJ whole genome shotgun (WGS) entry which is preliminary data.</text>
</comment>
<dbReference type="PIRSF" id="PIRSF005520">
    <property type="entry name" value="UCP005520"/>
    <property type="match status" value="1"/>
</dbReference>
<name>A0A841GHW9_9BACT</name>
<dbReference type="PANTHER" id="PTHR34276:SF1">
    <property type="entry name" value="MINI-RIBONUCLEASE 3"/>
    <property type="match status" value="1"/>
</dbReference>
<dbReference type="Proteomes" id="UP000555828">
    <property type="component" value="Unassembled WGS sequence"/>
</dbReference>
<organism evidence="5 6">
    <name type="scientific">Thermosipho japonicus</name>
    <dbReference type="NCBI Taxonomy" id="90323"/>
    <lineage>
        <taxon>Bacteria</taxon>
        <taxon>Thermotogati</taxon>
        <taxon>Thermotogota</taxon>
        <taxon>Thermotogae</taxon>
        <taxon>Thermotogales</taxon>
        <taxon>Fervidobacteriaceae</taxon>
        <taxon>Thermosipho</taxon>
    </lineage>
</organism>
<reference evidence="5 6" key="1">
    <citation type="submission" date="2020-08" db="EMBL/GenBank/DDBJ databases">
        <title>Genomic Encyclopedia of Type Strains, Phase IV (KMG-IV): sequencing the most valuable type-strain genomes for metagenomic binning, comparative biology and taxonomic classification.</title>
        <authorList>
            <person name="Goeker M."/>
        </authorList>
    </citation>
    <scope>NUCLEOTIDE SEQUENCE [LARGE SCALE GENOMIC DNA]</scope>
    <source>
        <strain evidence="5 6">DSM 13481</strain>
    </source>
</reference>